<dbReference type="AlphaFoldDB" id="A0A9P6CL02"/>
<reference evidence="2" key="1">
    <citation type="submission" date="2020-11" db="EMBL/GenBank/DDBJ databases">
        <authorList>
            <consortium name="DOE Joint Genome Institute"/>
            <person name="Ahrendt S."/>
            <person name="Riley R."/>
            <person name="Andreopoulos W."/>
            <person name="Labutti K."/>
            <person name="Pangilinan J."/>
            <person name="Ruiz-Duenas F.J."/>
            <person name="Barrasa J.M."/>
            <person name="Sanchez-Garcia M."/>
            <person name="Camarero S."/>
            <person name="Miyauchi S."/>
            <person name="Serrano A."/>
            <person name="Linde D."/>
            <person name="Babiker R."/>
            <person name="Drula E."/>
            <person name="Ayuso-Fernandez I."/>
            <person name="Pacheco R."/>
            <person name="Padilla G."/>
            <person name="Ferreira P."/>
            <person name="Barriuso J."/>
            <person name="Kellner H."/>
            <person name="Castanera R."/>
            <person name="Alfaro M."/>
            <person name="Ramirez L."/>
            <person name="Pisabarro A.G."/>
            <person name="Kuo A."/>
            <person name="Tritt A."/>
            <person name="Lipzen A."/>
            <person name="He G."/>
            <person name="Yan M."/>
            <person name="Ng V."/>
            <person name="Cullen D."/>
            <person name="Martin F."/>
            <person name="Rosso M.-N."/>
            <person name="Henrissat B."/>
            <person name="Hibbett D."/>
            <person name="Martinez A.T."/>
            <person name="Grigoriev I.V."/>
        </authorList>
    </citation>
    <scope>NUCLEOTIDE SEQUENCE</scope>
    <source>
        <strain evidence="2">CBS 247.69</strain>
    </source>
</reference>
<keyword evidence="3" id="KW-1185">Reference proteome</keyword>
<name>A0A9P6CL02_9AGAR</name>
<gene>
    <name evidence="2" type="ORF">BDZ94DRAFT_1308053</name>
</gene>
<dbReference type="EMBL" id="MU150255">
    <property type="protein sequence ID" value="KAF9464273.1"/>
    <property type="molecule type" value="Genomic_DNA"/>
</dbReference>
<evidence type="ECO:0000313" key="3">
    <source>
        <dbReference type="Proteomes" id="UP000807353"/>
    </source>
</evidence>
<feature type="region of interest" description="Disordered" evidence="1">
    <location>
        <begin position="239"/>
        <end position="259"/>
    </location>
</feature>
<dbReference type="OrthoDB" id="2964597at2759"/>
<evidence type="ECO:0000313" key="2">
    <source>
        <dbReference type="EMBL" id="KAF9464273.1"/>
    </source>
</evidence>
<comment type="caution">
    <text evidence="2">The sequence shown here is derived from an EMBL/GenBank/DDBJ whole genome shotgun (WGS) entry which is preliminary data.</text>
</comment>
<protein>
    <submittedName>
        <fullName evidence="2">Uncharacterized protein</fullName>
    </submittedName>
</protein>
<proteinExistence type="predicted"/>
<organism evidence="2 3">
    <name type="scientific">Collybia nuda</name>
    <dbReference type="NCBI Taxonomy" id="64659"/>
    <lineage>
        <taxon>Eukaryota</taxon>
        <taxon>Fungi</taxon>
        <taxon>Dikarya</taxon>
        <taxon>Basidiomycota</taxon>
        <taxon>Agaricomycotina</taxon>
        <taxon>Agaricomycetes</taxon>
        <taxon>Agaricomycetidae</taxon>
        <taxon>Agaricales</taxon>
        <taxon>Tricholomatineae</taxon>
        <taxon>Clitocybaceae</taxon>
        <taxon>Collybia</taxon>
    </lineage>
</organism>
<evidence type="ECO:0000256" key="1">
    <source>
        <dbReference type="SAM" id="MobiDB-lite"/>
    </source>
</evidence>
<accession>A0A9P6CL02</accession>
<sequence>MDNGDKRSSYLPQHNKTLYNSNLGARHQPHILSRIRNFNDMAMTSIGSLFSTPPSSNLGAFAEETPGETHRTMNNWDCETDLESARTASAVFGGQQGDQNYDDYELEIVDTSTPMPTRSSSPLQLGRFSDVKRIFNNFARSRQFDSHEQMRAQLNTATPADLNLSKTARPYDTITHFSEGKYSTTISCPAPGCTKSEHLATPPLTPDSFDDYPLPASTLSDSPTEIWNELYPEWAKDQSGYYDEDEYPPSNSLEIQEGKRPERPIYHDSSITSLQRSTPAPQTFQKAPQDDEWFGLEYTLELSTRERRPSGAQSFSVGEHSKSRESWAALHQGMIHPFFEDEDYYQWKNWHRYLDRQDERKRHKKGLEFKACSKNLAWYYADEMVTRDVMYWQKEVYGLIAREVKERLETITERRPDPYYPPKKHNRAWYLKRSRSIGSLRELQPVPGHQRSGRDHIQVTNFNEPAIEADDDDCFVFLED</sequence>
<dbReference type="Proteomes" id="UP000807353">
    <property type="component" value="Unassembled WGS sequence"/>
</dbReference>